<dbReference type="InterPro" id="IPR003439">
    <property type="entry name" value="ABC_transporter-like_ATP-bd"/>
</dbReference>
<dbReference type="GO" id="GO:0016887">
    <property type="term" value="F:ATP hydrolysis activity"/>
    <property type="evidence" value="ECO:0007669"/>
    <property type="project" value="InterPro"/>
</dbReference>
<gene>
    <name evidence="5" type="ordered locus">Mhun_0758</name>
</gene>
<dbReference type="SUPFAM" id="SSF52540">
    <property type="entry name" value="P-loop containing nucleoside triphosphate hydrolases"/>
    <property type="match status" value="1"/>
</dbReference>
<sequence>MIIAENLTRVYDMGKVTVHALRGVSLTIQKGEFVGIMGASGSGKSTLLHLLGLLDRPTEGKILLGGIDVRTLDERQRTRFRLKRLGYVFQDYALVPELTVEENVYLTSMIRGTSKEEYQAQTLQILDRIGLSDRLTHKHNELSGGQQQRVAIARAMVNKPEILFADEPCANLDSESSRNVLDLFKQINKEMAQTIVMVSHEDWHMEYFDRVIILRDGKIVSDGPPPEEILEKACKYK</sequence>
<dbReference type="GO" id="GO:0022857">
    <property type="term" value="F:transmembrane transporter activity"/>
    <property type="evidence" value="ECO:0007669"/>
    <property type="project" value="UniProtKB-ARBA"/>
</dbReference>
<dbReference type="InParanoid" id="Q2FN31"/>
<dbReference type="Proteomes" id="UP000001941">
    <property type="component" value="Chromosome"/>
</dbReference>
<dbReference type="SMART" id="SM00382">
    <property type="entry name" value="AAA"/>
    <property type="match status" value="1"/>
</dbReference>
<dbReference type="Pfam" id="PF00005">
    <property type="entry name" value="ABC_tran"/>
    <property type="match status" value="1"/>
</dbReference>
<dbReference type="GO" id="GO:0005524">
    <property type="term" value="F:ATP binding"/>
    <property type="evidence" value="ECO:0007669"/>
    <property type="project" value="UniProtKB-KW"/>
</dbReference>
<evidence type="ECO:0000313" key="6">
    <source>
        <dbReference type="Proteomes" id="UP000001941"/>
    </source>
</evidence>
<evidence type="ECO:0000256" key="3">
    <source>
        <dbReference type="ARBA" id="ARBA00022840"/>
    </source>
</evidence>
<evidence type="ECO:0000313" key="5">
    <source>
        <dbReference type="EMBL" id="ABD40510.1"/>
    </source>
</evidence>
<dbReference type="KEGG" id="mhu:Mhun_0758"/>
<dbReference type="RefSeq" id="WP_011447789.1">
    <property type="nucleotide sequence ID" value="NC_007796.1"/>
</dbReference>
<accession>Q2FN31</accession>
<dbReference type="InterPro" id="IPR027417">
    <property type="entry name" value="P-loop_NTPase"/>
</dbReference>
<dbReference type="PANTHER" id="PTHR24220:SF86">
    <property type="entry name" value="ABC TRANSPORTER ABCH.1"/>
    <property type="match status" value="1"/>
</dbReference>
<dbReference type="PANTHER" id="PTHR24220">
    <property type="entry name" value="IMPORT ATP-BINDING PROTEIN"/>
    <property type="match status" value="1"/>
</dbReference>
<organism evidence="5 6">
    <name type="scientific">Methanospirillum hungatei JF-1 (strain ATCC 27890 / DSM 864 / NBRC 100397 / JF-1)</name>
    <dbReference type="NCBI Taxonomy" id="323259"/>
    <lineage>
        <taxon>Archaea</taxon>
        <taxon>Methanobacteriati</taxon>
        <taxon>Methanobacteriota</taxon>
        <taxon>Stenosarchaea group</taxon>
        <taxon>Methanomicrobia</taxon>
        <taxon>Methanomicrobiales</taxon>
        <taxon>Methanospirillaceae</taxon>
        <taxon>Methanospirillum</taxon>
    </lineage>
</organism>
<dbReference type="OrthoDB" id="31298at2157"/>
<dbReference type="InterPro" id="IPR003593">
    <property type="entry name" value="AAA+_ATPase"/>
</dbReference>
<dbReference type="InterPro" id="IPR017871">
    <property type="entry name" value="ABC_transporter-like_CS"/>
</dbReference>
<keyword evidence="1" id="KW-0813">Transport</keyword>
<feature type="domain" description="ABC transporter" evidence="4">
    <location>
        <begin position="2"/>
        <end position="237"/>
    </location>
</feature>
<proteinExistence type="predicted"/>
<keyword evidence="6" id="KW-1185">Reference proteome</keyword>
<keyword evidence="3" id="KW-0067">ATP-binding</keyword>
<protein>
    <submittedName>
        <fullName evidence="5">ABC transporter related protein</fullName>
    </submittedName>
</protein>
<dbReference type="InterPro" id="IPR017911">
    <property type="entry name" value="MacB-like_ATP-bd"/>
</dbReference>
<dbReference type="HOGENOM" id="CLU_000604_1_22_2"/>
<dbReference type="GO" id="GO:0098796">
    <property type="term" value="C:membrane protein complex"/>
    <property type="evidence" value="ECO:0007669"/>
    <property type="project" value="UniProtKB-ARBA"/>
</dbReference>
<evidence type="ECO:0000256" key="2">
    <source>
        <dbReference type="ARBA" id="ARBA00022741"/>
    </source>
</evidence>
<dbReference type="EMBL" id="CP000254">
    <property type="protein sequence ID" value="ABD40510.1"/>
    <property type="molecule type" value="Genomic_DNA"/>
</dbReference>
<dbReference type="CDD" id="cd03255">
    <property type="entry name" value="ABC_MJ0796_LolCDE_FtsE"/>
    <property type="match status" value="1"/>
</dbReference>
<dbReference type="AlphaFoldDB" id="Q2FN31"/>
<dbReference type="eggNOG" id="arCOG00922">
    <property type="taxonomic scope" value="Archaea"/>
</dbReference>
<name>Q2FN31_METHJ</name>
<dbReference type="GO" id="GO:0005886">
    <property type="term" value="C:plasma membrane"/>
    <property type="evidence" value="ECO:0007669"/>
    <property type="project" value="TreeGrafter"/>
</dbReference>
<keyword evidence="2" id="KW-0547">Nucleotide-binding</keyword>
<dbReference type="STRING" id="323259.Mhun_0758"/>
<reference evidence="6" key="1">
    <citation type="journal article" date="2016" name="Stand. Genomic Sci.">
        <title>Complete genome sequence of Methanospirillum hungatei type strain JF1.</title>
        <authorList>
            <person name="Gunsalus R.P."/>
            <person name="Cook L.E."/>
            <person name="Crable B."/>
            <person name="Rohlin L."/>
            <person name="McDonald E."/>
            <person name="Mouttaki H."/>
            <person name="Sieber J.R."/>
            <person name="Poweleit N."/>
            <person name="Zhou H."/>
            <person name="Lapidus A.L."/>
            <person name="Daligault H.E."/>
            <person name="Land M."/>
            <person name="Gilna P."/>
            <person name="Ivanova N."/>
            <person name="Kyrpides N."/>
            <person name="Culley D.E."/>
            <person name="McInerney M.J."/>
        </authorList>
    </citation>
    <scope>NUCLEOTIDE SEQUENCE [LARGE SCALE GENOMIC DNA]</scope>
    <source>
        <strain evidence="6">ATCC 27890 / DSM 864 / NBRC 100397 / JF-1</strain>
    </source>
</reference>
<dbReference type="FunFam" id="3.40.50.300:FF:000032">
    <property type="entry name" value="Export ABC transporter ATP-binding protein"/>
    <property type="match status" value="1"/>
</dbReference>
<dbReference type="Gene3D" id="3.40.50.300">
    <property type="entry name" value="P-loop containing nucleotide triphosphate hydrolases"/>
    <property type="match status" value="1"/>
</dbReference>
<dbReference type="InterPro" id="IPR015854">
    <property type="entry name" value="ABC_transpr_LolD-like"/>
</dbReference>
<evidence type="ECO:0000259" key="4">
    <source>
        <dbReference type="PROSITE" id="PS50893"/>
    </source>
</evidence>
<dbReference type="PROSITE" id="PS50893">
    <property type="entry name" value="ABC_TRANSPORTER_2"/>
    <property type="match status" value="1"/>
</dbReference>
<dbReference type="GeneID" id="3923528"/>
<dbReference type="PROSITE" id="PS00211">
    <property type="entry name" value="ABC_TRANSPORTER_1"/>
    <property type="match status" value="1"/>
</dbReference>
<dbReference type="EnsemblBacteria" id="ABD40510">
    <property type="protein sequence ID" value="ABD40510"/>
    <property type="gene ID" value="Mhun_0758"/>
</dbReference>
<evidence type="ECO:0000256" key="1">
    <source>
        <dbReference type="ARBA" id="ARBA00022448"/>
    </source>
</evidence>